<dbReference type="InterPro" id="IPR012675">
    <property type="entry name" value="Beta-grasp_dom_sf"/>
</dbReference>
<evidence type="ECO:0000256" key="4">
    <source>
        <dbReference type="ARBA" id="ARBA00022723"/>
    </source>
</evidence>
<reference evidence="10 11" key="1">
    <citation type="submission" date="2024-03" db="EMBL/GenBank/DDBJ databases">
        <title>Draft genome sequence of Pseudonocardia nematodicida JCM 31783.</title>
        <authorList>
            <person name="Butdee W."/>
            <person name="Duangmal K."/>
        </authorList>
    </citation>
    <scope>NUCLEOTIDE SEQUENCE [LARGE SCALE GENOMIC DNA]</scope>
    <source>
        <strain evidence="10 11">JCM 31783</strain>
    </source>
</reference>
<evidence type="ECO:0000256" key="7">
    <source>
        <dbReference type="ARBA" id="ARBA00023014"/>
    </source>
</evidence>
<dbReference type="InterPro" id="IPR001433">
    <property type="entry name" value="OxRdtase_FAD/NAD-bd"/>
</dbReference>
<keyword evidence="6" id="KW-0408">Iron</keyword>
<dbReference type="EC" id="1.-.-.-" evidence="10"/>
<dbReference type="Pfam" id="PF00175">
    <property type="entry name" value="NAD_binding_1"/>
    <property type="match status" value="1"/>
</dbReference>
<dbReference type="CDD" id="cd00207">
    <property type="entry name" value="fer2"/>
    <property type="match status" value="1"/>
</dbReference>
<dbReference type="InterPro" id="IPR039261">
    <property type="entry name" value="FNR_nucleotide-bd"/>
</dbReference>
<keyword evidence="7" id="KW-0411">Iron-sulfur</keyword>
<dbReference type="EMBL" id="JBEDNQ010000004">
    <property type="protein sequence ID" value="MEQ3551327.1"/>
    <property type="molecule type" value="Genomic_DNA"/>
</dbReference>
<evidence type="ECO:0000256" key="2">
    <source>
        <dbReference type="ARBA" id="ARBA00022630"/>
    </source>
</evidence>
<evidence type="ECO:0000313" key="10">
    <source>
        <dbReference type="EMBL" id="MEQ3551327.1"/>
    </source>
</evidence>
<comment type="cofactor">
    <cofactor evidence="1">
        <name>FAD</name>
        <dbReference type="ChEBI" id="CHEBI:57692"/>
    </cofactor>
</comment>
<dbReference type="Gene3D" id="2.40.30.10">
    <property type="entry name" value="Translation factors"/>
    <property type="match status" value="1"/>
</dbReference>
<dbReference type="GO" id="GO:0016491">
    <property type="term" value="F:oxidoreductase activity"/>
    <property type="evidence" value="ECO:0007669"/>
    <property type="project" value="UniProtKB-KW"/>
</dbReference>
<dbReference type="SUPFAM" id="SSF52343">
    <property type="entry name" value="Ferredoxin reductase-like, C-terminal NADP-linked domain"/>
    <property type="match status" value="1"/>
</dbReference>
<evidence type="ECO:0000259" key="8">
    <source>
        <dbReference type="PROSITE" id="PS51085"/>
    </source>
</evidence>
<keyword evidence="3" id="KW-0001">2Fe-2S</keyword>
<dbReference type="InterPro" id="IPR017927">
    <property type="entry name" value="FAD-bd_FR_type"/>
</dbReference>
<evidence type="ECO:0000256" key="1">
    <source>
        <dbReference type="ARBA" id="ARBA00001974"/>
    </source>
</evidence>
<dbReference type="InterPro" id="IPR006058">
    <property type="entry name" value="2Fe2S_fd_BS"/>
</dbReference>
<organism evidence="10 11">
    <name type="scientific">Pseudonocardia nematodicida</name>
    <dbReference type="NCBI Taxonomy" id="1206997"/>
    <lineage>
        <taxon>Bacteria</taxon>
        <taxon>Bacillati</taxon>
        <taxon>Actinomycetota</taxon>
        <taxon>Actinomycetes</taxon>
        <taxon>Pseudonocardiales</taxon>
        <taxon>Pseudonocardiaceae</taxon>
        <taxon>Pseudonocardia</taxon>
    </lineage>
</organism>
<dbReference type="InterPro" id="IPR017938">
    <property type="entry name" value="Riboflavin_synthase-like_b-brl"/>
</dbReference>
<dbReference type="PANTHER" id="PTHR47354">
    <property type="entry name" value="NADH OXIDOREDUCTASE HCR"/>
    <property type="match status" value="1"/>
</dbReference>
<dbReference type="Proteomes" id="UP001494902">
    <property type="component" value="Unassembled WGS sequence"/>
</dbReference>
<dbReference type="Pfam" id="PF00111">
    <property type="entry name" value="Fer2"/>
    <property type="match status" value="1"/>
</dbReference>
<protein>
    <submittedName>
        <fullName evidence="10">PDR/VanB family oxidoreductase</fullName>
        <ecNumber evidence="10">1.-.-.-</ecNumber>
    </submittedName>
</protein>
<evidence type="ECO:0000313" key="11">
    <source>
        <dbReference type="Proteomes" id="UP001494902"/>
    </source>
</evidence>
<dbReference type="InterPro" id="IPR050415">
    <property type="entry name" value="MRET"/>
</dbReference>
<dbReference type="PROSITE" id="PS51085">
    <property type="entry name" value="2FE2S_FER_2"/>
    <property type="match status" value="1"/>
</dbReference>
<dbReference type="SUPFAM" id="SSF54292">
    <property type="entry name" value="2Fe-2S ferredoxin-like"/>
    <property type="match status" value="1"/>
</dbReference>
<dbReference type="Gene3D" id="3.10.20.30">
    <property type="match status" value="1"/>
</dbReference>
<feature type="domain" description="2Fe-2S ferredoxin-type" evidence="8">
    <location>
        <begin position="220"/>
        <end position="307"/>
    </location>
</feature>
<dbReference type="PROSITE" id="PS51384">
    <property type="entry name" value="FAD_FR"/>
    <property type="match status" value="1"/>
</dbReference>
<dbReference type="Gene3D" id="3.40.50.80">
    <property type="entry name" value="Nucleotide-binding domain of ferredoxin-NADP reductase (FNR) module"/>
    <property type="match status" value="1"/>
</dbReference>
<evidence type="ECO:0000256" key="6">
    <source>
        <dbReference type="ARBA" id="ARBA00023004"/>
    </source>
</evidence>
<sequence>MITERRDESDGVLSLVLERPDGGALPAWEPGAHVDVVLDEGLVRQYSLCSDPDDDRRWRLGILRVPDGRGGSEWVFDKLHGSDIVEVGEPRNHFGLQPAARYVFVAGGIGITPILPMIAHASRSGAQWTLLYGGRSRSSMAFLDELARYGDRVTVVPQDEAGLLDLASVLDDLEPDTGVYACGPEPLLDAVADRMGDRPAGSLHVERFTPRETTSDSASFSVMFRASGVTATVPPDRSILDVAEEAGVVADWSCREGTCGSCETPLVGGRAEHRDSVLSGEEQAAQDCLMICVSRAERGCPLLELDL</sequence>
<name>A0ABV1KA39_9PSEU</name>
<dbReference type="PANTHER" id="PTHR47354:SF1">
    <property type="entry name" value="CARNITINE MONOOXYGENASE REDUCTASE SUBUNIT"/>
    <property type="match status" value="1"/>
</dbReference>
<keyword evidence="2" id="KW-0285">Flavoprotein</keyword>
<proteinExistence type="predicted"/>
<dbReference type="InterPro" id="IPR036010">
    <property type="entry name" value="2Fe-2S_ferredoxin-like_sf"/>
</dbReference>
<keyword evidence="4" id="KW-0479">Metal-binding</keyword>
<evidence type="ECO:0000256" key="3">
    <source>
        <dbReference type="ARBA" id="ARBA00022714"/>
    </source>
</evidence>
<keyword evidence="11" id="KW-1185">Reference proteome</keyword>
<dbReference type="PROSITE" id="PS00197">
    <property type="entry name" value="2FE2S_FER_1"/>
    <property type="match status" value="1"/>
</dbReference>
<dbReference type="PRINTS" id="PR00409">
    <property type="entry name" value="PHDIOXRDTASE"/>
</dbReference>
<gene>
    <name evidence="10" type="ORF">WIS52_12680</name>
</gene>
<dbReference type="InterPro" id="IPR001041">
    <property type="entry name" value="2Fe-2S_ferredoxin-type"/>
</dbReference>
<dbReference type="CDD" id="cd06185">
    <property type="entry name" value="PDR_like"/>
    <property type="match status" value="1"/>
</dbReference>
<accession>A0ABV1KA39</accession>
<keyword evidence="5 10" id="KW-0560">Oxidoreductase</keyword>
<feature type="domain" description="FAD-binding FR-type" evidence="9">
    <location>
        <begin position="1"/>
        <end position="97"/>
    </location>
</feature>
<dbReference type="RefSeq" id="WP_349298453.1">
    <property type="nucleotide sequence ID" value="NZ_JBEDNQ010000004.1"/>
</dbReference>
<comment type="caution">
    <text evidence="10">The sequence shown here is derived from an EMBL/GenBank/DDBJ whole genome shotgun (WGS) entry which is preliminary data.</text>
</comment>
<evidence type="ECO:0000259" key="9">
    <source>
        <dbReference type="PROSITE" id="PS51384"/>
    </source>
</evidence>
<dbReference type="SUPFAM" id="SSF63380">
    <property type="entry name" value="Riboflavin synthase domain-like"/>
    <property type="match status" value="1"/>
</dbReference>
<evidence type="ECO:0000256" key="5">
    <source>
        <dbReference type="ARBA" id="ARBA00023002"/>
    </source>
</evidence>